<gene>
    <name evidence="2" type="ORF">LZC95_33705</name>
</gene>
<evidence type="ECO:0000259" key="1">
    <source>
        <dbReference type="Pfam" id="PF12680"/>
    </source>
</evidence>
<evidence type="ECO:0000313" key="2">
    <source>
        <dbReference type="EMBL" id="WXA91400.1"/>
    </source>
</evidence>
<evidence type="ECO:0000313" key="3">
    <source>
        <dbReference type="Proteomes" id="UP001379533"/>
    </source>
</evidence>
<dbReference type="SUPFAM" id="SSF54427">
    <property type="entry name" value="NTF2-like"/>
    <property type="match status" value="1"/>
</dbReference>
<dbReference type="InterPro" id="IPR037401">
    <property type="entry name" value="SnoaL-like"/>
</dbReference>
<protein>
    <submittedName>
        <fullName evidence="2">Nuclear transport factor 2 family protein</fullName>
    </submittedName>
</protein>
<keyword evidence="3" id="KW-1185">Reference proteome</keyword>
<dbReference type="Gene3D" id="3.10.450.50">
    <property type="match status" value="1"/>
</dbReference>
<dbReference type="InterPro" id="IPR032710">
    <property type="entry name" value="NTF2-like_dom_sf"/>
</dbReference>
<dbReference type="Proteomes" id="UP001379533">
    <property type="component" value="Chromosome"/>
</dbReference>
<dbReference type="EMBL" id="CP089982">
    <property type="protein sequence ID" value="WXA91400.1"/>
    <property type="molecule type" value="Genomic_DNA"/>
</dbReference>
<sequence length="123" mass="13404">MKRFREAVEASDIEALVQTLSPDIVFHSPVRFHGFEGRETVGTVLRAVMRVFEDFHYTGELHDGNDTALVFRARVGKLELEGIDLGTVDPSTGLVKHLTVFVRPLSAAQALAAAVGKELGLTS</sequence>
<reference evidence="2 3" key="1">
    <citation type="submission" date="2021-12" db="EMBL/GenBank/DDBJ databases">
        <title>Discovery of the Pendulisporaceae a myxobacterial family with distinct sporulation behavior and unique specialized metabolism.</title>
        <authorList>
            <person name="Garcia R."/>
            <person name="Popoff A."/>
            <person name="Bader C.D."/>
            <person name="Loehr J."/>
            <person name="Walesch S."/>
            <person name="Walt C."/>
            <person name="Boldt J."/>
            <person name="Bunk B."/>
            <person name="Haeckl F.J.F.P.J."/>
            <person name="Gunesch A.P."/>
            <person name="Birkelbach J."/>
            <person name="Nuebel U."/>
            <person name="Pietschmann T."/>
            <person name="Bach T."/>
            <person name="Mueller R."/>
        </authorList>
    </citation>
    <scope>NUCLEOTIDE SEQUENCE [LARGE SCALE GENOMIC DNA]</scope>
    <source>
        <strain evidence="2 3">MSr12523</strain>
    </source>
</reference>
<name>A0ABZ2K2P6_9BACT</name>
<accession>A0ABZ2K2P6</accession>
<feature type="domain" description="SnoaL-like" evidence="1">
    <location>
        <begin position="2"/>
        <end position="75"/>
    </location>
</feature>
<proteinExistence type="predicted"/>
<dbReference type="Pfam" id="PF12680">
    <property type="entry name" value="SnoaL_2"/>
    <property type="match status" value="1"/>
</dbReference>
<organism evidence="2 3">
    <name type="scientific">Pendulispora brunnea</name>
    <dbReference type="NCBI Taxonomy" id="2905690"/>
    <lineage>
        <taxon>Bacteria</taxon>
        <taxon>Pseudomonadati</taxon>
        <taxon>Myxococcota</taxon>
        <taxon>Myxococcia</taxon>
        <taxon>Myxococcales</taxon>
        <taxon>Sorangiineae</taxon>
        <taxon>Pendulisporaceae</taxon>
        <taxon>Pendulispora</taxon>
    </lineage>
</organism>
<dbReference type="RefSeq" id="WP_394842020.1">
    <property type="nucleotide sequence ID" value="NZ_CP089982.1"/>
</dbReference>